<accession>A0A0A9HF07</accession>
<protein>
    <submittedName>
        <fullName evidence="1">Uncharacterized protein</fullName>
    </submittedName>
</protein>
<proteinExistence type="predicted"/>
<name>A0A0A9HF07_ARUDO</name>
<dbReference type="AlphaFoldDB" id="A0A0A9HF07"/>
<organism evidence="1">
    <name type="scientific">Arundo donax</name>
    <name type="common">Giant reed</name>
    <name type="synonym">Donax arundinaceus</name>
    <dbReference type="NCBI Taxonomy" id="35708"/>
    <lineage>
        <taxon>Eukaryota</taxon>
        <taxon>Viridiplantae</taxon>
        <taxon>Streptophyta</taxon>
        <taxon>Embryophyta</taxon>
        <taxon>Tracheophyta</taxon>
        <taxon>Spermatophyta</taxon>
        <taxon>Magnoliopsida</taxon>
        <taxon>Liliopsida</taxon>
        <taxon>Poales</taxon>
        <taxon>Poaceae</taxon>
        <taxon>PACMAD clade</taxon>
        <taxon>Arundinoideae</taxon>
        <taxon>Arundineae</taxon>
        <taxon>Arundo</taxon>
    </lineage>
</organism>
<evidence type="ECO:0000313" key="1">
    <source>
        <dbReference type="EMBL" id="JAE35342.1"/>
    </source>
</evidence>
<sequence length="46" mass="5092">MQGSYFARLSTTTSRSILLQSAEETAGFSSRILINQHSSIFDQPIT</sequence>
<dbReference type="EMBL" id="GBRH01162554">
    <property type="protein sequence ID" value="JAE35342.1"/>
    <property type="molecule type" value="Transcribed_RNA"/>
</dbReference>
<reference evidence="1" key="2">
    <citation type="journal article" date="2015" name="Data Brief">
        <title>Shoot transcriptome of the giant reed, Arundo donax.</title>
        <authorList>
            <person name="Barrero R.A."/>
            <person name="Guerrero F.D."/>
            <person name="Moolhuijzen P."/>
            <person name="Goolsby J.A."/>
            <person name="Tidwell J."/>
            <person name="Bellgard S.E."/>
            <person name="Bellgard M.I."/>
        </authorList>
    </citation>
    <scope>NUCLEOTIDE SEQUENCE</scope>
    <source>
        <tissue evidence="1">Shoot tissue taken approximately 20 cm above the soil surface</tissue>
    </source>
</reference>
<reference evidence="1" key="1">
    <citation type="submission" date="2014-09" db="EMBL/GenBank/DDBJ databases">
        <authorList>
            <person name="Magalhaes I.L.F."/>
            <person name="Oliveira U."/>
            <person name="Santos F.R."/>
            <person name="Vidigal T.H.D.A."/>
            <person name="Brescovit A.D."/>
            <person name="Santos A.J."/>
        </authorList>
    </citation>
    <scope>NUCLEOTIDE SEQUENCE</scope>
    <source>
        <tissue evidence="1">Shoot tissue taken approximately 20 cm above the soil surface</tissue>
    </source>
</reference>